<reference evidence="2" key="1">
    <citation type="journal article" date="2020" name="New Phytol.">
        <title>Comparative genomics reveals dynamic genome evolution in host specialist ectomycorrhizal fungi.</title>
        <authorList>
            <person name="Lofgren L.A."/>
            <person name="Nguyen N.H."/>
            <person name="Vilgalys R."/>
            <person name="Ruytinx J."/>
            <person name="Liao H.L."/>
            <person name="Branco S."/>
            <person name="Kuo A."/>
            <person name="LaButti K."/>
            <person name="Lipzen A."/>
            <person name="Andreopoulos W."/>
            <person name="Pangilinan J."/>
            <person name="Riley R."/>
            <person name="Hundley H."/>
            <person name="Na H."/>
            <person name="Barry K."/>
            <person name="Grigoriev I.V."/>
            <person name="Stajich J.E."/>
            <person name="Kennedy P.G."/>
        </authorList>
    </citation>
    <scope>NUCLEOTIDE SEQUENCE</scope>
    <source>
        <strain evidence="2">DOB743</strain>
    </source>
</reference>
<comment type="caution">
    <text evidence="2">The sequence shown here is derived from an EMBL/GenBank/DDBJ whole genome shotgun (WGS) entry which is preliminary data.</text>
</comment>
<proteinExistence type="predicted"/>
<name>A0A9P7CX50_9AGAM</name>
<evidence type="ECO:0000313" key="3">
    <source>
        <dbReference type="Proteomes" id="UP000714275"/>
    </source>
</evidence>
<feature type="region of interest" description="Disordered" evidence="1">
    <location>
        <begin position="93"/>
        <end position="116"/>
    </location>
</feature>
<organism evidence="2 3">
    <name type="scientific">Suillus placidus</name>
    <dbReference type="NCBI Taxonomy" id="48579"/>
    <lineage>
        <taxon>Eukaryota</taxon>
        <taxon>Fungi</taxon>
        <taxon>Dikarya</taxon>
        <taxon>Basidiomycota</taxon>
        <taxon>Agaricomycotina</taxon>
        <taxon>Agaricomycetes</taxon>
        <taxon>Agaricomycetidae</taxon>
        <taxon>Boletales</taxon>
        <taxon>Suillineae</taxon>
        <taxon>Suillaceae</taxon>
        <taxon>Suillus</taxon>
    </lineage>
</organism>
<feature type="compositionally biased region" description="Basic residues" evidence="1">
    <location>
        <begin position="99"/>
        <end position="110"/>
    </location>
</feature>
<protein>
    <submittedName>
        <fullName evidence="2">Uncharacterized protein</fullName>
    </submittedName>
</protein>
<keyword evidence="3" id="KW-1185">Reference proteome</keyword>
<feature type="non-terminal residue" evidence="2">
    <location>
        <position position="1"/>
    </location>
</feature>
<evidence type="ECO:0000313" key="2">
    <source>
        <dbReference type="EMBL" id="KAG1768273.1"/>
    </source>
</evidence>
<evidence type="ECO:0000256" key="1">
    <source>
        <dbReference type="SAM" id="MobiDB-lite"/>
    </source>
</evidence>
<sequence>WTSPIYAFFHPEPDIEYVCGRRSHIFKCAAKGCQKRIHRFLDTSDAKSTGNLHKHVKVCWGEHALEAASETKNATEARMTVVQSILETGSIQTSFDRKGKGKVTYSHRQHTKTETR</sequence>
<dbReference type="AlphaFoldDB" id="A0A9P7CX50"/>
<gene>
    <name evidence="2" type="ORF">EV702DRAFT_979552</name>
</gene>
<accession>A0A9P7CX50</accession>
<dbReference type="Proteomes" id="UP000714275">
    <property type="component" value="Unassembled WGS sequence"/>
</dbReference>
<dbReference type="EMBL" id="JABBWD010000080">
    <property type="protein sequence ID" value="KAG1768273.1"/>
    <property type="molecule type" value="Genomic_DNA"/>
</dbReference>
<dbReference type="OrthoDB" id="2677917at2759"/>